<evidence type="ECO:0000313" key="2">
    <source>
        <dbReference type="EMBL" id="KZF24684.1"/>
    </source>
</evidence>
<evidence type="ECO:0000256" key="1">
    <source>
        <dbReference type="SAM" id="Phobius"/>
    </source>
</evidence>
<organism evidence="2 3">
    <name type="scientific">Xylona heveae (strain CBS 132557 / TC161)</name>
    <dbReference type="NCBI Taxonomy" id="1328760"/>
    <lineage>
        <taxon>Eukaryota</taxon>
        <taxon>Fungi</taxon>
        <taxon>Dikarya</taxon>
        <taxon>Ascomycota</taxon>
        <taxon>Pezizomycotina</taxon>
        <taxon>Xylonomycetes</taxon>
        <taxon>Xylonales</taxon>
        <taxon>Xylonaceae</taxon>
        <taxon>Xylona</taxon>
    </lineage>
</organism>
<feature type="transmembrane region" description="Helical" evidence="1">
    <location>
        <begin position="32"/>
        <end position="51"/>
    </location>
</feature>
<sequence length="100" mass="11601">MDAIAFWDGERVLGLPMKSVFSLLFLRFESNMVYNCNSLISFAKVAVFFAFSFFFPPHTLLTKWQTREHEMLQSTSCRLMMIITIMTISTISSKSKTKKK</sequence>
<feature type="transmembrane region" description="Helical" evidence="1">
    <location>
        <begin position="71"/>
        <end position="91"/>
    </location>
</feature>
<dbReference type="GeneID" id="28894001"/>
<keyword evidence="1" id="KW-0472">Membrane</keyword>
<dbReference type="InParanoid" id="A0A165IBV8"/>
<proteinExistence type="predicted"/>
<protein>
    <submittedName>
        <fullName evidence="2">Uncharacterized protein</fullName>
    </submittedName>
</protein>
<keyword evidence="1" id="KW-1133">Transmembrane helix</keyword>
<gene>
    <name evidence="2" type="ORF">L228DRAFT_102244</name>
</gene>
<dbReference type="EMBL" id="KV407456">
    <property type="protein sequence ID" value="KZF24684.1"/>
    <property type="molecule type" value="Genomic_DNA"/>
</dbReference>
<keyword evidence="3" id="KW-1185">Reference proteome</keyword>
<reference evidence="2 3" key="1">
    <citation type="journal article" date="2016" name="Fungal Biol.">
        <title>The genome of Xylona heveae provides a window into fungal endophytism.</title>
        <authorList>
            <person name="Gazis R."/>
            <person name="Kuo A."/>
            <person name="Riley R."/>
            <person name="LaButti K."/>
            <person name="Lipzen A."/>
            <person name="Lin J."/>
            <person name="Amirebrahimi M."/>
            <person name="Hesse C.N."/>
            <person name="Spatafora J.W."/>
            <person name="Henrissat B."/>
            <person name="Hainaut M."/>
            <person name="Grigoriev I.V."/>
            <person name="Hibbett D.S."/>
        </authorList>
    </citation>
    <scope>NUCLEOTIDE SEQUENCE [LARGE SCALE GENOMIC DNA]</scope>
    <source>
        <strain evidence="2 3">TC161</strain>
    </source>
</reference>
<accession>A0A165IBV8</accession>
<dbReference type="RefSeq" id="XP_018190239.1">
    <property type="nucleotide sequence ID" value="XM_018328864.1"/>
</dbReference>
<dbReference type="AlphaFoldDB" id="A0A165IBV8"/>
<dbReference type="Proteomes" id="UP000076632">
    <property type="component" value="Unassembled WGS sequence"/>
</dbReference>
<evidence type="ECO:0000313" key="3">
    <source>
        <dbReference type="Proteomes" id="UP000076632"/>
    </source>
</evidence>
<name>A0A165IBV8_XYLHT</name>
<keyword evidence="1" id="KW-0812">Transmembrane</keyword>